<dbReference type="InterPro" id="IPR049437">
    <property type="entry name" value="tRNA-synt_1c_C2"/>
</dbReference>
<dbReference type="Gene3D" id="3.90.800.10">
    <property type="entry name" value="Glutamyl-tRNA Synthetase, Domain 3"/>
    <property type="match status" value="1"/>
</dbReference>
<dbReference type="InterPro" id="IPR020056">
    <property type="entry name" value="Rbsml_bL25/Gln-tRNA_synth_N"/>
</dbReference>
<gene>
    <name evidence="17" type="ORF">N7515_001012</name>
</gene>
<dbReference type="Gene3D" id="1.20.1050.10">
    <property type="match status" value="1"/>
</dbReference>
<dbReference type="GeneID" id="81400926"/>
<evidence type="ECO:0000256" key="8">
    <source>
        <dbReference type="ARBA" id="ARBA00022840"/>
    </source>
</evidence>
<accession>A0A9W9HGS1</accession>
<dbReference type="Pfam" id="PF03950">
    <property type="entry name" value="tRNA-synt_1c_C"/>
    <property type="match status" value="1"/>
</dbReference>
<evidence type="ECO:0000256" key="6">
    <source>
        <dbReference type="ARBA" id="ARBA00022598"/>
    </source>
</evidence>
<evidence type="ECO:0000256" key="4">
    <source>
        <dbReference type="ARBA" id="ARBA00022490"/>
    </source>
</evidence>
<reference evidence="17" key="2">
    <citation type="journal article" date="2023" name="IMA Fungus">
        <title>Comparative genomic study of the Penicillium genus elucidates a diverse pangenome and 15 lateral gene transfer events.</title>
        <authorList>
            <person name="Petersen C."/>
            <person name="Sorensen T."/>
            <person name="Nielsen M.R."/>
            <person name="Sondergaard T.E."/>
            <person name="Sorensen J.L."/>
            <person name="Fitzpatrick D.A."/>
            <person name="Frisvad J.C."/>
            <person name="Nielsen K.L."/>
        </authorList>
    </citation>
    <scope>NUCLEOTIDE SEQUENCE</scope>
    <source>
        <strain evidence="17">IBT 22155</strain>
    </source>
</reference>
<dbReference type="Pfam" id="PF00749">
    <property type="entry name" value="tRNA-synt_1c"/>
    <property type="match status" value="1"/>
</dbReference>
<dbReference type="HAMAP" id="MF_02076">
    <property type="entry name" value="Glu_tRNA_synth_type2"/>
    <property type="match status" value="1"/>
</dbReference>
<dbReference type="FunFam" id="1.20.1050.10:FF:000036">
    <property type="entry name" value="Putative glutamyl-tRNA synthetase"/>
    <property type="match status" value="1"/>
</dbReference>
<dbReference type="Gene3D" id="3.40.50.620">
    <property type="entry name" value="HUPs"/>
    <property type="match status" value="1"/>
</dbReference>
<dbReference type="Gene3D" id="2.40.240.10">
    <property type="entry name" value="Ribosomal Protein L25, Chain P"/>
    <property type="match status" value="1"/>
</dbReference>
<feature type="domain" description="Glutamyl/glutaminyl-tRNA synthetase class Ib anti-codon binding" evidence="15">
    <location>
        <begin position="532"/>
        <end position="625"/>
    </location>
</feature>
<evidence type="ECO:0000256" key="10">
    <source>
        <dbReference type="ARBA" id="ARBA00023146"/>
    </source>
</evidence>
<evidence type="ECO:0000256" key="12">
    <source>
        <dbReference type="ARBA" id="ARBA00048351"/>
    </source>
</evidence>
<proteinExistence type="inferred from homology"/>
<feature type="domain" description="Glutamyl/glutaminyl-tRNA synthetase class Ib catalytic" evidence="14">
    <location>
        <begin position="234"/>
        <end position="529"/>
    </location>
</feature>
<dbReference type="SUPFAM" id="SSF47616">
    <property type="entry name" value="GST C-terminal domain-like"/>
    <property type="match status" value="1"/>
</dbReference>
<comment type="similarity">
    <text evidence="2">Belongs to the class-I aminoacyl-tRNA synthetase family. Glutamate--tRNA ligase type 2 subfamily.</text>
</comment>
<comment type="caution">
    <text evidence="17">The sequence shown here is derived from an EMBL/GenBank/DDBJ whole genome shotgun (WGS) entry which is preliminary data.</text>
</comment>
<dbReference type="InterPro" id="IPR020061">
    <property type="entry name" value="Glu_tRNA_lig_a-bdl"/>
</dbReference>
<dbReference type="FunFam" id="1.10.1160.10:FF:000001">
    <property type="entry name" value="Glutamine--tRNA ligase"/>
    <property type="match status" value="1"/>
</dbReference>
<dbReference type="InterPro" id="IPR000924">
    <property type="entry name" value="Glu/Gln-tRNA-synth"/>
</dbReference>
<dbReference type="InterPro" id="IPR014729">
    <property type="entry name" value="Rossmann-like_a/b/a_fold"/>
</dbReference>
<dbReference type="PANTHER" id="PTHR43097">
    <property type="entry name" value="GLUTAMINE-TRNA LIGASE"/>
    <property type="match status" value="1"/>
</dbReference>
<dbReference type="EMBL" id="JAPQKL010000001">
    <property type="protein sequence ID" value="KAJ5146448.1"/>
    <property type="molecule type" value="Genomic_DNA"/>
</dbReference>
<dbReference type="EC" id="6.1.1.17" evidence="3"/>
<evidence type="ECO:0000259" key="16">
    <source>
        <dbReference type="Pfam" id="PF20974"/>
    </source>
</evidence>
<keyword evidence="8 13" id="KW-0067">ATP-binding</keyword>
<dbReference type="FunFam" id="3.40.50.620:FF:000037">
    <property type="entry name" value="Glutamine--tRNA ligase cytoplasmic"/>
    <property type="match status" value="1"/>
</dbReference>
<dbReference type="InterPro" id="IPR011035">
    <property type="entry name" value="Ribosomal_bL25/Gln-tRNA_synth"/>
</dbReference>
<dbReference type="InterPro" id="IPR020058">
    <property type="entry name" value="Glu/Gln-tRNA-synth_Ib_cat-dom"/>
</dbReference>
<dbReference type="InterPro" id="IPR036282">
    <property type="entry name" value="Glutathione-S-Trfase_C_sf"/>
</dbReference>
<evidence type="ECO:0000256" key="1">
    <source>
        <dbReference type="ARBA" id="ARBA00004496"/>
    </source>
</evidence>
<keyword evidence="6 13" id="KW-0436">Ligase</keyword>
<comment type="catalytic activity">
    <reaction evidence="12">
        <text>tRNA(Glu) + L-glutamate + ATP = L-glutamyl-tRNA(Glu) + AMP + diphosphate</text>
        <dbReference type="Rhea" id="RHEA:23540"/>
        <dbReference type="Rhea" id="RHEA-COMP:9663"/>
        <dbReference type="Rhea" id="RHEA-COMP:9680"/>
        <dbReference type="ChEBI" id="CHEBI:29985"/>
        <dbReference type="ChEBI" id="CHEBI:30616"/>
        <dbReference type="ChEBI" id="CHEBI:33019"/>
        <dbReference type="ChEBI" id="CHEBI:78442"/>
        <dbReference type="ChEBI" id="CHEBI:78520"/>
        <dbReference type="ChEBI" id="CHEBI:456215"/>
        <dbReference type="EC" id="6.1.1.17"/>
    </reaction>
</comment>
<dbReference type="OrthoDB" id="10250478at2759"/>
<organism evidence="17 18">
    <name type="scientific">Penicillium bovifimosum</name>
    <dbReference type="NCBI Taxonomy" id="126998"/>
    <lineage>
        <taxon>Eukaryota</taxon>
        <taxon>Fungi</taxon>
        <taxon>Dikarya</taxon>
        <taxon>Ascomycota</taxon>
        <taxon>Pezizomycotina</taxon>
        <taxon>Eurotiomycetes</taxon>
        <taxon>Eurotiomycetidae</taxon>
        <taxon>Eurotiales</taxon>
        <taxon>Aspergillaceae</taxon>
        <taxon>Penicillium</taxon>
    </lineage>
</organism>
<dbReference type="GO" id="GO:0017102">
    <property type="term" value="C:methionyl glutamyl tRNA synthetase complex"/>
    <property type="evidence" value="ECO:0007669"/>
    <property type="project" value="TreeGrafter"/>
</dbReference>
<dbReference type="InterPro" id="IPR004526">
    <property type="entry name" value="Glu-tRNA-synth_arc/euk"/>
</dbReference>
<evidence type="ECO:0000256" key="2">
    <source>
        <dbReference type="ARBA" id="ARBA00008927"/>
    </source>
</evidence>
<dbReference type="SUPFAM" id="SSF52374">
    <property type="entry name" value="Nucleotidylyl transferase"/>
    <property type="match status" value="1"/>
</dbReference>
<dbReference type="FunFam" id="3.90.800.10:FF:000001">
    <property type="entry name" value="Glutamine--tRNA ligase"/>
    <property type="match status" value="1"/>
</dbReference>
<sequence length="731" mass="82982">MSQYELKVATRANHAALLPVVLIVTSVNEARPSPVINITYEDTALLQDGDKAIVQLTSGSNSVFGTANIIQELTVHFPYLTGKDAKVEAEWISQLDSLTTLDFKALDPVLQRLDTHLLMRSFVVGYSLSTPDIALWGALRGNRVAVAALKKGSLVNLTRWYRFLEELCPWTAGVVESMNAVAKEKKVAKSKEGASYDIALKNTENGVVTRFPLSLRKLCRLLYSSLKANIVRFSGYLHIGHAKAALLNDYFAHEKYNGTMLLRFDDTNPSNEKQEFQDAIVEDLALMGIKPNKMTYTSDYFDELYDYCVKIIKQGDAYADDTDKETMAAQRWDGLPSKRRDLSPEESLAKLEEMKNGTTEGLRWCIRAKISFDCPNKAMRDPVIYRCNPAPHHRTGTKWKIYPTYDFACPIVDSLEGVTHALRTIEYRDRNPQYQWMLDTMKMRNVQVWDFARMNFVRTLLSKRKLTKLVETGLVWGWDDPRFPTIRGIRRRGMTIPALREFILKQGPSKAVTNFDWGLIWATNKKYIDPIAPRHTTIFNKNVVKTTVTGGPTTPYSEEKPRHVKNAAVGMKKVVYSSSIILEQEDVKLFKPDEEITLMNWGNAIVRKISTNAETGIITNLELELHMAGDVKKTEKKVTWLATEGQDLVPVELVDFDHLLTKDSLGEDDVLEDYLNKHTEFREEGLADCNVADLKESDIIQFDRKGYYRLDRPYSPGSPAVFFNIPSGKSK</sequence>
<dbReference type="Gene3D" id="1.10.1160.10">
    <property type="entry name" value="Glutamyl-trna Synthetase, Domain 2"/>
    <property type="match status" value="1"/>
</dbReference>
<comment type="subcellular location">
    <subcellularLocation>
        <location evidence="1">Cytoplasm</location>
    </subcellularLocation>
</comment>
<keyword evidence="18" id="KW-1185">Reference proteome</keyword>
<reference evidence="17" key="1">
    <citation type="submission" date="2022-11" db="EMBL/GenBank/DDBJ databases">
        <authorList>
            <person name="Petersen C."/>
        </authorList>
    </citation>
    <scope>NUCLEOTIDE SEQUENCE</scope>
    <source>
        <strain evidence="17">IBT 22155</strain>
    </source>
</reference>
<evidence type="ECO:0000256" key="5">
    <source>
        <dbReference type="ARBA" id="ARBA00022553"/>
    </source>
</evidence>
<dbReference type="GO" id="GO:0006424">
    <property type="term" value="P:glutamyl-tRNA aminoacylation"/>
    <property type="evidence" value="ECO:0007669"/>
    <property type="project" value="InterPro"/>
</dbReference>
<evidence type="ECO:0000256" key="3">
    <source>
        <dbReference type="ARBA" id="ARBA00012835"/>
    </source>
</evidence>
<keyword evidence="4" id="KW-0963">Cytoplasm</keyword>
<keyword evidence="9 13" id="KW-0648">Protein biosynthesis</keyword>
<feature type="domain" description="tRNA synthetases class I (E and Q) anti-codon binding" evidence="16">
    <location>
        <begin position="637"/>
        <end position="711"/>
    </location>
</feature>
<evidence type="ECO:0000259" key="14">
    <source>
        <dbReference type="Pfam" id="PF00749"/>
    </source>
</evidence>
<dbReference type="PRINTS" id="PR00987">
    <property type="entry name" value="TRNASYNTHGLU"/>
</dbReference>
<evidence type="ECO:0000256" key="7">
    <source>
        <dbReference type="ARBA" id="ARBA00022741"/>
    </source>
</evidence>
<dbReference type="InterPro" id="IPR050132">
    <property type="entry name" value="Gln/Glu-tRNA_Ligase"/>
</dbReference>
<keyword evidence="5" id="KW-0597">Phosphoprotein</keyword>
<evidence type="ECO:0000256" key="9">
    <source>
        <dbReference type="ARBA" id="ARBA00022917"/>
    </source>
</evidence>
<dbReference type="Pfam" id="PF20974">
    <property type="entry name" value="tRNA-synt_1c_C2"/>
    <property type="match status" value="1"/>
</dbReference>
<dbReference type="RefSeq" id="XP_056526922.1">
    <property type="nucleotide sequence ID" value="XM_056661756.1"/>
</dbReference>
<dbReference type="GO" id="GO:0005524">
    <property type="term" value="F:ATP binding"/>
    <property type="evidence" value="ECO:0007669"/>
    <property type="project" value="UniProtKB-KW"/>
</dbReference>
<evidence type="ECO:0000256" key="13">
    <source>
        <dbReference type="RuleBase" id="RU363037"/>
    </source>
</evidence>
<evidence type="ECO:0000313" key="18">
    <source>
        <dbReference type="Proteomes" id="UP001149079"/>
    </source>
</evidence>
<dbReference type="FunFam" id="2.40.240.10:FF:000004">
    <property type="entry name" value="Glutamyl-tRNA synthetase, cytoplasmic"/>
    <property type="match status" value="1"/>
</dbReference>
<keyword evidence="10 13" id="KW-0030">Aminoacyl-tRNA synthetase</keyword>
<dbReference type="AlphaFoldDB" id="A0A9W9HGS1"/>
<dbReference type="Proteomes" id="UP001149079">
    <property type="component" value="Unassembled WGS sequence"/>
</dbReference>
<keyword evidence="7 13" id="KW-0547">Nucleotide-binding</keyword>
<name>A0A9W9HGS1_9EURO</name>
<dbReference type="PANTHER" id="PTHR43097:SF5">
    <property type="entry name" value="GLUTAMATE--TRNA LIGASE"/>
    <property type="match status" value="1"/>
</dbReference>
<evidence type="ECO:0000259" key="15">
    <source>
        <dbReference type="Pfam" id="PF03950"/>
    </source>
</evidence>
<evidence type="ECO:0000256" key="11">
    <source>
        <dbReference type="ARBA" id="ARBA00030865"/>
    </source>
</evidence>
<evidence type="ECO:0000313" key="17">
    <source>
        <dbReference type="EMBL" id="KAJ5146448.1"/>
    </source>
</evidence>
<dbReference type="NCBIfam" id="TIGR00463">
    <property type="entry name" value="gltX_arch"/>
    <property type="match status" value="1"/>
</dbReference>
<protein>
    <recommendedName>
        <fullName evidence="3">glutamate--tRNA ligase</fullName>
        <ecNumber evidence="3">6.1.1.17</ecNumber>
    </recommendedName>
    <alternativeName>
        <fullName evidence="11">Glutamyl-tRNA synthetase</fullName>
    </alternativeName>
</protein>
<dbReference type="GO" id="GO:0004818">
    <property type="term" value="F:glutamate-tRNA ligase activity"/>
    <property type="evidence" value="ECO:0007669"/>
    <property type="project" value="UniProtKB-EC"/>
</dbReference>
<dbReference type="GO" id="GO:0005829">
    <property type="term" value="C:cytosol"/>
    <property type="evidence" value="ECO:0007669"/>
    <property type="project" value="TreeGrafter"/>
</dbReference>
<dbReference type="InterPro" id="IPR020059">
    <property type="entry name" value="Glu/Gln-tRNA-synth_Ib_codon-bd"/>
</dbReference>
<dbReference type="SUPFAM" id="SSF50715">
    <property type="entry name" value="Ribosomal protein L25-like"/>
    <property type="match status" value="1"/>
</dbReference>